<evidence type="ECO:0000313" key="3">
    <source>
        <dbReference type="Proteomes" id="UP000504623"/>
    </source>
</evidence>
<dbReference type="GeneID" id="102829186"/>
<dbReference type="OrthoDB" id="9627583at2759"/>
<dbReference type="Proteomes" id="UP000504623">
    <property type="component" value="Unplaced"/>
</dbReference>
<feature type="domain" description="Lipocalin/cytosolic fatty-acid binding" evidence="2">
    <location>
        <begin position="298"/>
        <end position="406"/>
    </location>
</feature>
<dbReference type="RefSeq" id="XP_006863863.1">
    <property type="nucleotide sequence ID" value="XM_006863801.1"/>
</dbReference>
<protein>
    <submittedName>
        <fullName evidence="4">Uncharacterized protein LOC102829186</fullName>
    </submittedName>
</protein>
<evidence type="ECO:0000259" key="2">
    <source>
        <dbReference type="Pfam" id="PF00061"/>
    </source>
</evidence>
<dbReference type="AlphaFoldDB" id="A0A9B0TJU0"/>
<dbReference type="PANTHER" id="PTHR11430:SF1">
    <property type="entry name" value="EPIDIDYMAL-SPECIFIC LIPOCALIN-8"/>
    <property type="match status" value="1"/>
</dbReference>
<accession>A0A9B0TJU0</accession>
<dbReference type="PANTHER" id="PTHR11430">
    <property type="entry name" value="LIPOCALIN"/>
    <property type="match status" value="1"/>
</dbReference>
<evidence type="ECO:0000313" key="4">
    <source>
        <dbReference type="RefSeq" id="XP_006863863.1"/>
    </source>
</evidence>
<dbReference type="Gene3D" id="2.40.128.20">
    <property type="match status" value="2"/>
</dbReference>
<evidence type="ECO:0000256" key="1">
    <source>
        <dbReference type="ARBA" id="ARBA00006889"/>
    </source>
</evidence>
<comment type="similarity">
    <text evidence="1">Belongs to the calycin superfamily. Lipocalin family.</text>
</comment>
<dbReference type="InterPro" id="IPR002345">
    <property type="entry name" value="Lipocalin"/>
</dbReference>
<dbReference type="InterPro" id="IPR000566">
    <property type="entry name" value="Lipocln_cytosolic_FA-bd_dom"/>
</dbReference>
<dbReference type="SUPFAM" id="SSF50814">
    <property type="entry name" value="Lipocalins"/>
    <property type="match status" value="2"/>
</dbReference>
<dbReference type="Pfam" id="PF00061">
    <property type="entry name" value="Lipocalin"/>
    <property type="match status" value="2"/>
</dbReference>
<dbReference type="CDD" id="cd19421">
    <property type="entry name" value="lipocalin_5_8-like"/>
    <property type="match status" value="1"/>
</dbReference>
<proteinExistence type="inferred from homology"/>
<dbReference type="InterPro" id="IPR012674">
    <property type="entry name" value="Calycin"/>
</dbReference>
<organism evidence="3 4">
    <name type="scientific">Chrysochloris asiatica</name>
    <name type="common">Cape golden mole</name>
    <dbReference type="NCBI Taxonomy" id="185453"/>
    <lineage>
        <taxon>Eukaryota</taxon>
        <taxon>Metazoa</taxon>
        <taxon>Chordata</taxon>
        <taxon>Craniata</taxon>
        <taxon>Vertebrata</taxon>
        <taxon>Euteleostomi</taxon>
        <taxon>Mammalia</taxon>
        <taxon>Eutheria</taxon>
        <taxon>Afrotheria</taxon>
        <taxon>Chrysochloridae</taxon>
        <taxon>Chrysochlorinae</taxon>
        <taxon>Chrysochloris</taxon>
    </lineage>
</organism>
<feature type="domain" description="Lipocalin/cytosolic fatty-acid binding" evidence="2">
    <location>
        <begin position="36"/>
        <end position="154"/>
    </location>
</feature>
<reference evidence="4" key="1">
    <citation type="submission" date="2025-08" db="UniProtKB">
        <authorList>
            <consortium name="RefSeq"/>
        </authorList>
    </citation>
    <scope>IDENTIFICATION</scope>
    <source>
        <tissue evidence="4">Spleen</tissue>
    </source>
</reference>
<keyword evidence="3" id="KW-1185">Reference proteome</keyword>
<dbReference type="InterPro" id="IPR022272">
    <property type="entry name" value="Lipocalin_CS"/>
</dbReference>
<dbReference type="PROSITE" id="PS00213">
    <property type="entry name" value="LIPOCALIN"/>
    <property type="match status" value="1"/>
</dbReference>
<sequence length="415" mass="46123">MGARLLTTVLGAVVLGLQMQVGLLLQLDLDREKIAGFWREVGVASDYNLALNTPKRLEGLFLTSNGSNLTVKVVYNNSGNCETEKVVGSEMDVSGKFVFPGRRELHVLDTDYEHYAILRLSLHWRGRDFGVLKYFSRSLEDINEPGFWKFRELTADTGLYLAARKGNCAQLLKELPWALGAEHVPFSLPFCCPLGAWWGSVLVPGAGAGRVFLTRTDPLPRRLKVHITGLRTPPGFPVPRVVDTMPHECPRDMEGRLLAVLLGLCGVLVAHAQSTEHKDLNGTDFDLVKVLLHRQRFSGLWYESAMATKLKVDDPTGNTVKRVGAVLVQPQGKTLVLTTVFDHQRNCVKEHDQALQGTDPGTYIVSRESGKKSVRVLFTDYKTCAIMNMTMHKGEATQSVLKLYSKPRARVLESP</sequence>
<gene>
    <name evidence="4" type="primary">LOC102829186</name>
</gene>
<name>A0A9B0TJU0_CHRAS</name>
<dbReference type="GO" id="GO:0036094">
    <property type="term" value="F:small molecule binding"/>
    <property type="evidence" value="ECO:0007669"/>
    <property type="project" value="InterPro"/>
</dbReference>